<proteinExistence type="predicted"/>
<evidence type="ECO:0000313" key="3">
    <source>
        <dbReference type="Proteomes" id="UP001237642"/>
    </source>
</evidence>
<evidence type="ECO:0000313" key="2">
    <source>
        <dbReference type="EMBL" id="KAK1405095.1"/>
    </source>
</evidence>
<feature type="chain" id="PRO_5041913156" evidence="1">
    <location>
        <begin position="19"/>
        <end position="137"/>
    </location>
</feature>
<organism evidence="2 3">
    <name type="scientific">Heracleum sosnowskyi</name>
    <dbReference type="NCBI Taxonomy" id="360622"/>
    <lineage>
        <taxon>Eukaryota</taxon>
        <taxon>Viridiplantae</taxon>
        <taxon>Streptophyta</taxon>
        <taxon>Embryophyta</taxon>
        <taxon>Tracheophyta</taxon>
        <taxon>Spermatophyta</taxon>
        <taxon>Magnoliopsida</taxon>
        <taxon>eudicotyledons</taxon>
        <taxon>Gunneridae</taxon>
        <taxon>Pentapetalae</taxon>
        <taxon>asterids</taxon>
        <taxon>campanulids</taxon>
        <taxon>Apiales</taxon>
        <taxon>Apiaceae</taxon>
        <taxon>Apioideae</taxon>
        <taxon>apioid superclade</taxon>
        <taxon>Tordylieae</taxon>
        <taxon>Tordyliinae</taxon>
        <taxon>Heracleum</taxon>
    </lineage>
</organism>
<accession>A0AAD8JIF9</accession>
<reference evidence="2" key="2">
    <citation type="submission" date="2023-05" db="EMBL/GenBank/DDBJ databases">
        <authorList>
            <person name="Schelkunov M.I."/>
        </authorList>
    </citation>
    <scope>NUCLEOTIDE SEQUENCE</scope>
    <source>
        <strain evidence="2">Hsosn_3</strain>
        <tissue evidence="2">Leaf</tissue>
    </source>
</reference>
<keyword evidence="1" id="KW-0732">Signal</keyword>
<dbReference type="Proteomes" id="UP001237642">
    <property type="component" value="Unassembled WGS sequence"/>
</dbReference>
<keyword evidence="3" id="KW-1185">Reference proteome</keyword>
<dbReference type="AlphaFoldDB" id="A0AAD8JIF9"/>
<evidence type="ECO:0000256" key="1">
    <source>
        <dbReference type="SAM" id="SignalP"/>
    </source>
</evidence>
<comment type="caution">
    <text evidence="2">The sequence shown here is derived from an EMBL/GenBank/DDBJ whole genome shotgun (WGS) entry which is preliminary data.</text>
</comment>
<sequence length="137" mass="15943">MFLSIVVVFVCLCELRLSVFLKLKEPVLLLPCKEEDVSLVEPVLEEAKRAWKDWENTKDALLSIAFSFEHCIQSEFTTYMYVGVERLEDVQFYYFVKSYTNLADDSLILWMTRFPGLPILLLSLSSVLNLKRTTALY</sequence>
<protein>
    <submittedName>
        <fullName evidence="2">Uncharacterized protein</fullName>
    </submittedName>
</protein>
<reference evidence="2" key="1">
    <citation type="submission" date="2023-02" db="EMBL/GenBank/DDBJ databases">
        <title>Genome of toxic invasive species Heracleum sosnowskyi carries increased number of genes despite the absence of recent whole-genome duplications.</title>
        <authorList>
            <person name="Schelkunov M."/>
            <person name="Shtratnikova V."/>
            <person name="Makarenko M."/>
            <person name="Klepikova A."/>
            <person name="Omelchenko D."/>
            <person name="Novikova G."/>
            <person name="Obukhova E."/>
            <person name="Bogdanov V."/>
            <person name="Penin A."/>
            <person name="Logacheva M."/>
        </authorList>
    </citation>
    <scope>NUCLEOTIDE SEQUENCE</scope>
    <source>
        <strain evidence="2">Hsosn_3</strain>
        <tissue evidence="2">Leaf</tissue>
    </source>
</reference>
<dbReference type="EMBL" id="JAUIZM010000001">
    <property type="protein sequence ID" value="KAK1405095.1"/>
    <property type="molecule type" value="Genomic_DNA"/>
</dbReference>
<name>A0AAD8JIF9_9APIA</name>
<feature type="signal peptide" evidence="1">
    <location>
        <begin position="1"/>
        <end position="18"/>
    </location>
</feature>
<gene>
    <name evidence="2" type="ORF">POM88_004700</name>
</gene>